<feature type="region of interest" description="Disordered" evidence="2">
    <location>
        <begin position="269"/>
        <end position="289"/>
    </location>
</feature>
<gene>
    <name evidence="4" type="ORF">F511_39055</name>
</gene>
<dbReference type="AlphaFoldDB" id="A0A2Z7ATU2"/>
<dbReference type="EMBL" id="KV011910">
    <property type="protein sequence ID" value="KZV25265.1"/>
    <property type="molecule type" value="Genomic_DNA"/>
</dbReference>
<keyword evidence="1" id="KW-0863">Zinc-finger</keyword>
<feature type="domain" description="CCHC-type" evidence="3">
    <location>
        <begin position="315"/>
        <end position="329"/>
    </location>
</feature>
<reference evidence="4 5" key="1">
    <citation type="journal article" date="2015" name="Proc. Natl. Acad. Sci. U.S.A.">
        <title>The resurrection genome of Boea hygrometrica: A blueprint for survival of dehydration.</title>
        <authorList>
            <person name="Xiao L."/>
            <person name="Yang G."/>
            <person name="Zhang L."/>
            <person name="Yang X."/>
            <person name="Zhao S."/>
            <person name="Ji Z."/>
            <person name="Zhou Q."/>
            <person name="Hu M."/>
            <person name="Wang Y."/>
            <person name="Chen M."/>
            <person name="Xu Y."/>
            <person name="Jin H."/>
            <person name="Xiao X."/>
            <person name="Hu G."/>
            <person name="Bao F."/>
            <person name="Hu Y."/>
            <person name="Wan P."/>
            <person name="Li L."/>
            <person name="Deng X."/>
            <person name="Kuang T."/>
            <person name="Xiang C."/>
            <person name="Zhu J.K."/>
            <person name="Oliver M.J."/>
            <person name="He Y."/>
        </authorList>
    </citation>
    <scope>NUCLEOTIDE SEQUENCE [LARGE SCALE GENOMIC DNA]</scope>
    <source>
        <strain evidence="5">cv. XS01</strain>
    </source>
</reference>
<keyword evidence="1" id="KW-0479">Metal-binding</keyword>
<dbReference type="GO" id="GO:0003676">
    <property type="term" value="F:nucleic acid binding"/>
    <property type="evidence" value="ECO:0007669"/>
    <property type="project" value="InterPro"/>
</dbReference>
<keyword evidence="5" id="KW-1185">Reference proteome</keyword>
<proteinExistence type="predicted"/>
<dbReference type="PROSITE" id="PS50158">
    <property type="entry name" value="ZF_CCHC"/>
    <property type="match status" value="1"/>
</dbReference>
<accession>A0A2Z7ATU2</accession>
<feature type="region of interest" description="Disordered" evidence="2">
    <location>
        <begin position="333"/>
        <end position="379"/>
    </location>
</feature>
<keyword evidence="1" id="KW-0862">Zinc</keyword>
<dbReference type="Gene3D" id="4.10.60.10">
    <property type="entry name" value="Zinc finger, CCHC-type"/>
    <property type="match status" value="1"/>
</dbReference>
<feature type="compositionally biased region" description="Low complexity" evidence="2">
    <location>
        <begin position="275"/>
        <end position="289"/>
    </location>
</feature>
<organism evidence="4 5">
    <name type="scientific">Dorcoceras hygrometricum</name>
    <dbReference type="NCBI Taxonomy" id="472368"/>
    <lineage>
        <taxon>Eukaryota</taxon>
        <taxon>Viridiplantae</taxon>
        <taxon>Streptophyta</taxon>
        <taxon>Embryophyta</taxon>
        <taxon>Tracheophyta</taxon>
        <taxon>Spermatophyta</taxon>
        <taxon>Magnoliopsida</taxon>
        <taxon>eudicotyledons</taxon>
        <taxon>Gunneridae</taxon>
        <taxon>Pentapetalae</taxon>
        <taxon>asterids</taxon>
        <taxon>lamiids</taxon>
        <taxon>Lamiales</taxon>
        <taxon>Gesneriaceae</taxon>
        <taxon>Didymocarpoideae</taxon>
        <taxon>Trichosporeae</taxon>
        <taxon>Loxocarpinae</taxon>
        <taxon>Dorcoceras</taxon>
    </lineage>
</organism>
<evidence type="ECO:0000256" key="2">
    <source>
        <dbReference type="SAM" id="MobiDB-lite"/>
    </source>
</evidence>
<evidence type="ECO:0000256" key="1">
    <source>
        <dbReference type="PROSITE-ProRule" id="PRU00047"/>
    </source>
</evidence>
<evidence type="ECO:0000259" key="3">
    <source>
        <dbReference type="PROSITE" id="PS50158"/>
    </source>
</evidence>
<evidence type="ECO:0000313" key="4">
    <source>
        <dbReference type="EMBL" id="KZV25265.1"/>
    </source>
</evidence>
<dbReference type="GO" id="GO:0008270">
    <property type="term" value="F:zinc ion binding"/>
    <property type="evidence" value="ECO:0007669"/>
    <property type="project" value="UniProtKB-KW"/>
</dbReference>
<sequence>MHSQSASGNHRSMIFRCDNQPTITTQWYSSTTAQQATTSMIALDLSSTTTQQADHNSSSIRTSIKFRLNIALSSSKSKLRSVRNHLPKAAQERKNHRTTIAKISNSATTSCSLNSSIQVSKLVSIERSKEDELSDTNIAPNGGVNRRQYHEIWFDEHKSESYRDTLATVHRTLSSPIADGRQLRLKMPGLEAERVTPVTLISLLGSVTMVSPLVVELIQLVVPREGRGRGQFQEEYEGQSEEVQRSVPRRGRDRQVEIEVDELAARVDDMELKKSGSSSSGSGSYSSGSSSKVDFCGQCGGRHPTAQRVGGQGSCNVCGQYGHFARVCPLAGSQHTATPPQGRGGSSRGRSFPAPQQRLGEPQYRLFQQPGPSRFGQSS</sequence>
<evidence type="ECO:0000313" key="5">
    <source>
        <dbReference type="Proteomes" id="UP000250235"/>
    </source>
</evidence>
<dbReference type="Proteomes" id="UP000250235">
    <property type="component" value="Unassembled WGS sequence"/>
</dbReference>
<dbReference type="InterPro" id="IPR001878">
    <property type="entry name" value="Znf_CCHC"/>
</dbReference>
<feature type="region of interest" description="Disordered" evidence="2">
    <location>
        <begin position="231"/>
        <end position="255"/>
    </location>
</feature>
<protein>
    <recommendedName>
        <fullName evidence="3">CCHC-type domain-containing protein</fullName>
    </recommendedName>
</protein>
<name>A0A2Z7ATU2_9LAMI</name>